<evidence type="ECO:0000313" key="2">
    <source>
        <dbReference type="EMBL" id="SDO48157.1"/>
    </source>
</evidence>
<evidence type="ECO:0008006" key="4">
    <source>
        <dbReference type="Google" id="ProtNLM"/>
    </source>
</evidence>
<accession>A0A1H0JWX7</accession>
<dbReference type="Proteomes" id="UP000183200">
    <property type="component" value="Unassembled WGS sequence"/>
</dbReference>
<sequence length="1080" mass="120912">MYGTRINRYVNRINHLLKASVLAAGFCLFTAEHSSAQANTDYEEISIFLNVQRVGAAEMPALIKDEKVWLPVIDLFNFLKVKYEVSPDRDVVSGTFISPNSKYTIDQKNHQITYEEQRYELKPEDLVKTESGIYLQSDFFAKVFGLNCVFSFRNLSVVLSTDLELPVLREMRQEQMRSNLNKLSGVFKADTTIGRNYPLFYFGTADYAALTSAGNKGTPHDARVSLGLGGMVAGGETNVVLNYHNNEGLSGRQQYYLWRYVDNDLRYVKQILAGKIQTQSIASIYSPVIGVQVTNTPTTYRRSFGTYTLSNHTEPNWMVELYVNGVLINYVKADASGFYTFNVPLVYGNTMIKLRFYGPYGEERSTEQSISIPFNFLPKNEFEYTASSGILEDGRHAKFARLSTNYGLSRNVTVGGGIEYLSSISSGTKIPFANVSVRLLPNLLFSGEYDHDVRSKALLSYNLPSGLQIEVNNTWYKKGQTAINNTFVENRKASVSFPIRGRYFSAYTRLTAEQILLENTRYTLANWMLSAAVGKLNASATTYSVFLKGSDPYIYTNYSLSLRALSSLLITQQVQYEYTDNRVIGLKTELEKRIFRSGYLNLSYEKNFISDISNIELGLRYDFSFAQTRVSVRKSNDVVRSLQGISGSLIHDGKSGFTSFNNYTSVGKGAVLLIPYLDLNGNNRRDKDEPKAQGLKVRINGGRIKQSVKDTTIQITDLEAYTNYSIELDGSGFDRLAWKFPKANYSVVIDPNYVKNVEVPVSVFGEASGRVILKDGAEETGQGNVMLNFYDGRSKKVGQTVSEADGYFSYLGLLPGKYTVLMDSAQLRLMELKGETAALPFVITRNVEGDLVNHLDMVTSPMPAVSAAPVPTAVPAVAPVPPVEQEEVPEPGKTLTVQAAHFKFPMARTAQRMLLKYYKDVVIIPTKWVYYDIQIRGVKDLEEANEIIKKIKPIGFPDAYVLKPAGRRVSADPVIPIAPPKQVKPAVKQVEQIEPVVPPGPPAPGTITVQAAHFKLKMAKVCQQILSKYYKNVVIVPTKWIYYNIQIRDVKDKQEAKAIIKRIRPQGFPKAYVLKSVSPE</sequence>
<keyword evidence="1" id="KW-0732">Signal</keyword>
<dbReference type="AlphaFoldDB" id="A0A1H0JWX7"/>
<dbReference type="STRING" id="430522.BFS30_22505"/>
<reference evidence="3" key="1">
    <citation type="submission" date="2016-10" db="EMBL/GenBank/DDBJ databases">
        <authorList>
            <person name="Varghese N."/>
            <person name="Submissions S."/>
        </authorList>
    </citation>
    <scope>NUCLEOTIDE SEQUENCE [LARGE SCALE GENOMIC DNA]</scope>
    <source>
        <strain evidence="3">DSM 19110</strain>
    </source>
</reference>
<feature type="chain" id="PRO_5010374053" description="SPOR domain-containing protein" evidence="1">
    <location>
        <begin position="39"/>
        <end position="1080"/>
    </location>
</feature>
<evidence type="ECO:0000313" key="3">
    <source>
        <dbReference type="Proteomes" id="UP000183200"/>
    </source>
</evidence>
<organism evidence="2 3">
    <name type="scientific">Pedobacter steynii</name>
    <dbReference type="NCBI Taxonomy" id="430522"/>
    <lineage>
        <taxon>Bacteria</taxon>
        <taxon>Pseudomonadati</taxon>
        <taxon>Bacteroidota</taxon>
        <taxon>Sphingobacteriia</taxon>
        <taxon>Sphingobacteriales</taxon>
        <taxon>Sphingobacteriaceae</taxon>
        <taxon>Pedobacter</taxon>
    </lineage>
</organism>
<name>A0A1H0JWX7_9SPHI</name>
<keyword evidence="3" id="KW-1185">Reference proteome</keyword>
<feature type="signal peptide" evidence="1">
    <location>
        <begin position="1"/>
        <end position="38"/>
    </location>
</feature>
<evidence type="ECO:0000256" key="1">
    <source>
        <dbReference type="SAM" id="SignalP"/>
    </source>
</evidence>
<protein>
    <recommendedName>
        <fullName evidence="4">SPOR domain-containing protein</fullName>
    </recommendedName>
</protein>
<dbReference type="EMBL" id="FNGY01000015">
    <property type="protein sequence ID" value="SDO48157.1"/>
    <property type="molecule type" value="Genomic_DNA"/>
</dbReference>
<proteinExistence type="predicted"/>
<gene>
    <name evidence="2" type="ORF">SAMN05421820_115102</name>
</gene>
<dbReference type="RefSeq" id="WP_074612643.1">
    <property type="nucleotide sequence ID" value="NZ_FNGY01000015.1"/>
</dbReference>
<dbReference type="SUPFAM" id="SSF117074">
    <property type="entry name" value="Hypothetical protein PA1324"/>
    <property type="match status" value="1"/>
</dbReference>
<dbReference type="OrthoDB" id="1521722at2"/>